<organism evidence="2">
    <name type="scientific">freshwater metagenome</name>
    <dbReference type="NCBI Taxonomy" id="449393"/>
    <lineage>
        <taxon>unclassified sequences</taxon>
        <taxon>metagenomes</taxon>
        <taxon>ecological metagenomes</taxon>
    </lineage>
</organism>
<reference evidence="2" key="1">
    <citation type="submission" date="2020-05" db="EMBL/GenBank/DDBJ databases">
        <authorList>
            <person name="Chiriac C."/>
            <person name="Salcher M."/>
            <person name="Ghai R."/>
            <person name="Kavagutti S V."/>
        </authorList>
    </citation>
    <scope>NUCLEOTIDE SEQUENCE</scope>
</reference>
<proteinExistence type="predicted"/>
<name>A0A6J6BHT9_9ZZZZ</name>
<protein>
    <submittedName>
        <fullName evidence="2">Unannotated protein</fullName>
    </submittedName>
</protein>
<feature type="transmembrane region" description="Helical" evidence="1">
    <location>
        <begin position="185"/>
        <end position="206"/>
    </location>
</feature>
<keyword evidence="1" id="KW-0472">Membrane</keyword>
<keyword evidence="1" id="KW-1133">Transmembrane helix</keyword>
<accession>A0A6J6BHT9</accession>
<sequence length="220" mass="22772">MATAVRADFRSSRWRGRLALIAVVAWIAYEWGPGNETVTPFLVLAVLDRTEAGVASVVVPATVGFAFTLVQQLLSGVTALAGFSMFAGTAQAAWRRLSVDGTKEVRGWHEIGGAAKVAVAWGLGTTAVALAQIVTTGTVGVVRHLRAVVQSAFLAATGVGVLAAGVGGLAWLGRSVPSMRGSTDVVIRVLGNPLLWLGLVVVTLVMDRRAARRATAVAGS</sequence>
<keyword evidence="1" id="KW-0812">Transmembrane</keyword>
<feature type="transmembrane region" description="Helical" evidence="1">
    <location>
        <begin position="153"/>
        <end position="173"/>
    </location>
</feature>
<dbReference type="EMBL" id="CAEZSR010000002">
    <property type="protein sequence ID" value="CAB4537959.1"/>
    <property type="molecule type" value="Genomic_DNA"/>
</dbReference>
<gene>
    <name evidence="2" type="ORF">UFOPK1493_00105</name>
</gene>
<feature type="transmembrane region" description="Helical" evidence="1">
    <location>
        <begin position="52"/>
        <end position="70"/>
    </location>
</feature>
<evidence type="ECO:0000256" key="1">
    <source>
        <dbReference type="SAM" id="Phobius"/>
    </source>
</evidence>
<feature type="transmembrane region" description="Helical" evidence="1">
    <location>
        <begin position="114"/>
        <end position="141"/>
    </location>
</feature>
<dbReference type="AlphaFoldDB" id="A0A6J6BHT9"/>
<evidence type="ECO:0000313" key="2">
    <source>
        <dbReference type="EMBL" id="CAB4537959.1"/>
    </source>
</evidence>